<dbReference type="EMBL" id="BPLQ01003491">
    <property type="protein sequence ID" value="GIY00898.1"/>
    <property type="molecule type" value="Genomic_DNA"/>
</dbReference>
<comment type="caution">
    <text evidence="1">The sequence shown here is derived from an EMBL/GenBank/DDBJ whole genome shotgun (WGS) entry which is preliminary data.</text>
</comment>
<organism evidence="1 2">
    <name type="scientific">Caerostris darwini</name>
    <dbReference type="NCBI Taxonomy" id="1538125"/>
    <lineage>
        <taxon>Eukaryota</taxon>
        <taxon>Metazoa</taxon>
        <taxon>Ecdysozoa</taxon>
        <taxon>Arthropoda</taxon>
        <taxon>Chelicerata</taxon>
        <taxon>Arachnida</taxon>
        <taxon>Araneae</taxon>
        <taxon>Araneomorphae</taxon>
        <taxon>Entelegynae</taxon>
        <taxon>Araneoidea</taxon>
        <taxon>Araneidae</taxon>
        <taxon>Caerostris</taxon>
    </lineage>
</organism>
<accession>A0AAV4PU00</accession>
<evidence type="ECO:0000313" key="1">
    <source>
        <dbReference type="EMBL" id="GIY00898.1"/>
    </source>
</evidence>
<evidence type="ECO:0000313" key="2">
    <source>
        <dbReference type="Proteomes" id="UP001054837"/>
    </source>
</evidence>
<reference evidence="1 2" key="1">
    <citation type="submission" date="2021-06" db="EMBL/GenBank/DDBJ databases">
        <title>Caerostris darwini draft genome.</title>
        <authorList>
            <person name="Kono N."/>
            <person name="Arakawa K."/>
        </authorList>
    </citation>
    <scope>NUCLEOTIDE SEQUENCE [LARGE SCALE GENOMIC DNA]</scope>
</reference>
<sequence length="286" mass="33731">MGRKDHGGVDRVKSIIRHIDNVYYAPSQCPYHFDKPCFILLNNFNRERFHCLFTNQSTLWKSYSVTKSCDIPEHFYDLIELSKLLGTDYVLPFTGHFRESSGYTIGMYRQTVDLYPASRIDRTVFKHTVYAMIVFLCVISHRLGGTTPNMKLFSFVYTNTHPVLCDIGAYNAEVRERLSHRAEHFNDKKWSRFMTRKTIRDVVRYLRIIFPTFFQKKRTAKRCVLNEPDEEGFDDETHRLVCQSDQKSLIQVLAEYSHLMPRETIQTGLIQTWVDKFKDKMGPVQR</sequence>
<dbReference type="Proteomes" id="UP001054837">
    <property type="component" value="Unassembled WGS sequence"/>
</dbReference>
<protein>
    <submittedName>
        <fullName evidence="1">Uncharacterized protein</fullName>
    </submittedName>
</protein>
<gene>
    <name evidence="1" type="primary">AVEN_212405_1</name>
    <name evidence="1" type="ORF">CDAR_109121</name>
</gene>
<keyword evidence="2" id="KW-1185">Reference proteome</keyword>
<name>A0AAV4PU00_9ARAC</name>
<dbReference type="AlphaFoldDB" id="A0AAV4PU00"/>
<proteinExistence type="predicted"/>